<accession>A0A4R2NJU6</accession>
<dbReference type="EMBL" id="SLXL01000011">
    <property type="protein sequence ID" value="TCP21404.1"/>
    <property type="molecule type" value="Genomic_DNA"/>
</dbReference>
<keyword evidence="1" id="KW-0812">Transmembrane</keyword>
<keyword evidence="3" id="KW-1185">Reference proteome</keyword>
<dbReference type="RefSeq" id="WP_132604830.1">
    <property type="nucleotide sequence ID" value="NZ_NRRP01000017.1"/>
</dbReference>
<name>A0A4R2NJU6_RHOAD</name>
<comment type="caution">
    <text evidence="2">The sequence shown here is derived from an EMBL/GenBank/DDBJ whole genome shotgun (WGS) entry which is preliminary data.</text>
</comment>
<keyword evidence="1" id="KW-1133">Transmembrane helix</keyword>
<proteinExistence type="predicted"/>
<protein>
    <submittedName>
        <fullName evidence="2">Uncharacterized protein</fullName>
    </submittedName>
</protein>
<sequence>MRLALAAYLLPVTLLALYGLLVLGLKLVSGCPPAHGPYEHCMVTGVDFAGFVNSGGRLGMVFAPIALGWLVLGGLAYALARRFRAGE</sequence>
<organism evidence="2 3">
    <name type="scientific">Rhodovulum adriaticum</name>
    <name type="common">Rhodopseudomonas adriatica</name>
    <dbReference type="NCBI Taxonomy" id="35804"/>
    <lineage>
        <taxon>Bacteria</taxon>
        <taxon>Pseudomonadati</taxon>
        <taxon>Pseudomonadota</taxon>
        <taxon>Alphaproteobacteria</taxon>
        <taxon>Rhodobacterales</taxon>
        <taxon>Paracoccaceae</taxon>
        <taxon>Rhodovulum</taxon>
    </lineage>
</organism>
<reference evidence="2 3" key="1">
    <citation type="submission" date="2019-03" db="EMBL/GenBank/DDBJ databases">
        <title>Genomic Encyclopedia of Type Strains, Phase IV (KMG-IV): sequencing the most valuable type-strain genomes for metagenomic binning, comparative biology and taxonomic classification.</title>
        <authorList>
            <person name="Goeker M."/>
        </authorList>
    </citation>
    <scope>NUCLEOTIDE SEQUENCE [LARGE SCALE GENOMIC DNA]</scope>
    <source>
        <strain evidence="2 3">DSM 2781</strain>
    </source>
</reference>
<evidence type="ECO:0000313" key="2">
    <source>
        <dbReference type="EMBL" id="TCP21404.1"/>
    </source>
</evidence>
<keyword evidence="1" id="KW-0472">Membrane</keyword>
<feature type="transmembrane region" description="Helical" evidence="1">
    <location>
        <begin position="61"/>
        <end position="80"/>
    </location>
</feature>
<evidence type="ECO:0000256" key="1">
    <source>
        <dbReference type="SAM" id="Phobius"/>
    </source>
</evidence>
<gene>
    <name evidence="2" type="ORF">EV656_11155</name>
</gene>
<dbReference type="OrthoDB" id="8596007at2"/>
<dbReference type="AlphaFoldDB" id="A0A4R2NJU6"/>
<dbReference type="Proteomes" id="UP000295733">
    <property type="component" value="Unassembled WGS sequence"/>
</dbReference>
<evidence type="ECO:0000313" key="3">
    <source>
        <dbReference type="Proteomes" id="UP000295733"/>
    </source>
</evidence>